<feature type="transmembrane region" description="Helical" evidence="7">
    <location>
        <begin position="147"/>
        <end position="169"/>
    </location>
</feature>
<sequence>MILLLSFLHYRVDIYSSTVSLFSYLKTVHMTDMVIALGLYILSVYIFALRWKTVLNSLGYKLKARSLFPIIFGAIPINNLTPANRAGGEPLRMLWVKKDYGVTYPDSLVSILFERAVEAIPVGLMAIYVFYLILPFCQNIFKWAINLGYLTLVFVALIFLVYLFRDYIIRLSRSLLSQFVTSLKKYSEKLSGAFLSTLFFSSAVWVLDVMRLKFITMALGLHVSVSVLLLISVLYLLLGSIPLTPGGLGIVEGGLVAALGFFGMPMITASAIVVLERTISYVIASAIGSFYLIRFGGLTFWKSIRSQ</sequence>
<dbReference type="EMBL" id="FNCA01000007">
    <property type="protein sequence ID" value="SDG11664.1"/>
    <property type="molecule type" value="Genomic_DNA"/>
</dbReference>
<evidence type="ECO:0000313" key="9">
    <source>
        <dbReference type="Proteomes" id="UP000199259"/>
    </source>
</evidence>
<evidence type="ECO:0000313" key="8">
    <source>
        <dbReference type="EMBL" id="SDG11664.1"/>
    </source>
</evidence>
<dbReference type="PANTHER" id="PTHR39087:SF2">
    <property type="entry name" value="UPF0104 MEMBRANE PROTEIN MJ1595"/>
    <property type="match status" value="1"/>
</dbReference>
<dbReference type="AlphaFoldDB" id="A0A7Z7AYG4"/>
<evidence type="ECO:0000256" key="1">
    <source>
        <dbReference type="ARBA" id="ARBA00004651"/>
    </source>
</evidence>
<evidence type="ECO:0000256" key="5">
    <source>
        <dbReference type="ARBA" id="ARBA00022989"/>
    </source>
</evidence>
<feature type="transmembrane region" description="Helical" evidence="7">
    <location>
        <begin position="33"/>
        <end position="51"/>
    </location>
</feature>
<comment type="caution">
    <text evidence="8">The sequence shown here is derived from an EMBL/GenBank/DDBJ whole genome shotgun (WGS) entry which is preliminary data.</text>
</comment>
<feature type="transmembrane region" description="Helical" evidence="7">
    <location>
        <begin position="219"/>
        <end position="238"/>
    </location>
</feature>
<protein>
    <recommendedName>
        <fullName evidence="10">Lysylphosphatidylglycerol synthase TM region</fullName>
    </recommendedName>
</protein>
<evidence type="ECO:0008006" key="10">
    <source>
        <dbReference type="Google" id="ProtNLM"/>
    </source>
</evidence>
<evidence type="ECO:0000256" key="3">
    <source>
        <dbReference type="ARBA" id="ARBA00022475"/>
    </source>
</evidence>
<dbReference type="InterPro" id="IPR022791">
    <property type="entry name" value="L-PG_synthase/AglD"/>
</dbReference>
<keyword evidence="3" id="KW-1003">Cell membrane</keyword>
<comment type="similarity">
    <text evidence="2">Belongs to the UPF0104 family.</text>
</comment>
<keyword evidence="9" id="KW-1185">Reference proteome</keyword>
<feature type="transmembrane region" description="Helical" evidence="7">
    <location>
        <begin position="190"/>
        <end position="207"/>
    </location>
</feature>
<proteinExistence type="inferred from homology"/>
<dbReference type="Pfam" id="PF03706">
    <property type="entry name" value="LPG_synthase_TM"/>
    <property type="match status" value="1"/>
</dbReference>
<feature type="transmembrane region" description="Helical" evidence="7">
    <location>
        <begin position="250"/>
        <end position="273"/>
    </location>
</feature>
<evidence type="ECO:0000256" key="2">
    <source>
        <dbReference type="ARBA" id="ARBA00011061"/>
    </source>
</evidence>
<comment type="subcellular location">
    <subcellularLocation>
        <location evidence="1">Cell membrane</location>
        <topology evidence="1">Multi-pass membrane protein</topology>
    </subcellularLocation>
</comment>
<organism evidence="8 9">
    <name type="scientific">Methanolobus vulcani</name>
    <dbReference type="NCBI Taxonomy" id="38026"/>
    <lineage>
        <taxon>Archaea</taxon>
        <taxon>Methanobacteriati</taxon>
        <taxon>Methanobacteriota</taxon>
        <taxon>Stenosarchaea group</taxon>
        <taxon>Methanomicrobia</taxon>
        <taxon>Methanosarcinales</taxon>
        <taxon>Methanosarcinaceae</taxon>
        <taxon>Methanolobus</taxon>
    </lineage>
</organism>
<accession>A0A7Z7AYG4</accession>
<dbReference type="Proteomes" id="UP000199259">
    <property type="component" value="Unassembled WGS sequence"/>
</dbReference>
<dbReference type="NCBIfam" id="TIGR00374">
    <property type="entry name" value="flippase-like domain"/>
    <property type="match status" value="1"/>
</dbReference>
<evidence type="ECO:0000256" key="4">
    <source>
        <dbReference type="ARBA" id="ARBA00022692"/>
    </source>
</evidence>
<evidence type="ECO:0000256" key="7">
    <source>
        <dbReference type="SAM" id="Phobius"/>
    </source>
</evidence>
<reference evidence="8 9" key="1">
    <citation type="submission" date="2016-10" db="EMBL/GenBank/DDBJ databases">
        <authorList>
            <person name="Varghese N."/>
            <person name="Submissions S."/>
        </authorList>
    </citation>
    <scope>NUCLEOTIDE SEQUENCE [LARGE SCALE GENOMIC DNA]</scope>
    <source>
        <strain evidence="8 9">PL 12/M</strain>
    </source>
</reference>
<keyword evidence="6 7" id="KW-0472">Membrane</keyword>
<dbReference type="PANTHER" id="PTHR39087">
    <property type="entry name" value="UPF0104 MEMBRANE PROTEIN MJ1595"/>
    <property type="match status" value="1"/>
</dbReference>
<feature type="transmembrane region" description="Helical" evidence="7">
    <location>
        <begin position="119"/>
        <end position="141"/>
    </location>
</feature>
<gene>
    <name evidence="8" type="ORF">SAMN04488589_2206</name>
</gene>
<keyword evidence="4 7" id="KW-0812">Transmembrane</keyword>
<keyword evidence="5 7" id="KW-1133">Transmembrane helix</keyword>
<evidence type="ECO:0000256" key="6">
    <source>
        <dbReference type="ARBA" id="ARBA00023136"/>
    </source>
</evidence>
<dbReference type="RefSeq" id="WP_238380807.1">
    <property type="nucleotide sequence ID" value="NZ_FNCA01000007.1"/>
</dbReference>
<name>A0A7Z7AYG4_9EURY</name>
<dbReference type="GO" id="GO:0005886">
    <property type="term" value="C:plasma membrane"/>
    <property type="evidence" value="ECO:0007669"/>
    <property type="project" value="UniProtKB-SubCell"/>
</dbReference>
<feature type="transmembrane region" description="Helical" evidence="7">
    <location>
        <begin position="279"/>
        <end position="301"/>
    </location>
</feature>